<evidence type="ECO:0000256" key="8">
    <source>
        <dbReference type="ARBA" id="ARBA00022842"/>
    </source>
</evidence>
<keyword evidence="4" id="KW-0597">Phosphoprotein</keyword>
<keyword evidence="10" id="KW-0902">Two-component regulatory system</keyword>
<dbReference type="InterPro" id="IPR029016">
    <property type="entry name" value="GAF-like_dom_sf"/>
</dbReference>
<keyword evidence="5" id="KW-0808">Transferase</keyword>
<keyword evidence="3" id="KW-0963">Cytoplasm</keyword>
<dbReference type="GO" id="GO:0019825">
    <property type="term" value="F:oxygen binding"/>
    <property type="evidence" value="ECO:0007669"/>
    <property type="project" value="UniProtKB-ARBA"/>
</dbReference>
<dbReference type="InterPro" id="IPR050482">
    <property type="entry name" value="Sensor_HK_TwoCompSys"/>
</dbReference>
<name>A0A4D4J2V4_9PSEU</name>
<dbReference type="FunFam" id="3.30.450.40:FF:000052">
    <property type="entry name" value="Oxygen sensor histidine kinase response regulator DevS/DosS"/>
    <property type="match status" value="1"/>
</dbReference>
<keyword evidence="6" id="KW-0479">Metal-binding</keyword>
<dbReference type="PANTHER" id="PTHR24421:SF56">
    <property type="entry name" value="OXYGEN SENSOR HISTIDINE KINASE RESPONSE REGULATOR DOST"/>
    <property type="match status" value="1"/>
</dbReference>
<sequence length="592" mass="63077">MGGAERACHSEPVSKHDGPQDGTRHDQRRTPGSAGTLSQLRLGELLDEVQERLQEIAGIRDRMDGLLDAVLAVSSGLELDTTLRQVVRAAMELVDARYGALGVLGEDGRLTRFVYEGIDEPTRELIGQLPTGHGVLGVVIEEGKPLRLDNIADHPASVGFPEHHPPMRGFLGVPIRARGEVFGRLYLTEKRGSGRFTEDDEVVVQALAGAAGIAVDNARLFEAVSRRERWLEASAEITGELLGGTDPVDALRLIAARAMELTGADYALIAVPADAEAEPEQIAELRISVGAGPDADALTGQKIPIAESTSGQVFRERVPRNVPALADDLSVGLGGESGPALAVPMRAGEAISGVLLTLRKPGAPGFDEHELQVVSSFADQAALALRDAENQAARRELDVLADRDRIARDLHDHVIQRLFAIGLAMQGTHRRAKSPAVSQRLTDHIDQLHEVIQEIRTAIFDLQTAQGSAGLRGRLQAVINELSADTPIRTTVRMSGPLDVVPDALAEHAEAVVREAVSNAVRHAHAAELAVTVSVADDLVVEVVDDGIGIPDTVARSGLHNLSRRASDAGGSCTVRRGEQGGTRLLWSAPLP</sequence>
<evidence type="ECO:0000256" key="6">
    <source>
        <dbReference type="ARBA" id="ARBA00022723"/>
    </source>
</evidence>
<comment type="caution">
    <text evidence="14">The sequence shown here is derived from an EMBL/GenBank/DDBJ whole genome shotgun (WGS) entry which is preliminary data.</text>
</comment>
<dbReference type="AlphaFoldDB" id="A0A4D4J2V4"/>
<dbReference type="GO" id="GO:0070026">
    <property type="term" value="F:nitric oxide binding"/>
    <property type="evidence" value="ECO:0007669"/>
    <property type="project" value="UniProtKB-ARBA"/>
</dbReference>
<dbReference type="SMART" id="SM00065">
    <property type="entry name" value="GAF"/>
    <property type="match status" value="2"/>
</dbReference>
<evidence type="ECO:0000259" key="12">
    <source>
        <dbReference type="SMART" id="SM00065"/>
    </source>
</evidence>
<dbReference type="InterPro" id="IPR036890">
    <property type="entry name" value="HATPase_C_sf"/>
</dbReference>
<comment type="cofactor">
    <cofactor evidence="2">
        <name>heme</name>
        <dbReference type="ChEBI" id="CHEBI:30413"/>
    </cofactor>
</comment>
<evidence type="ECO:0000256" key="5">
    <source>
        <dbReference type="ARBA" id="ARBA00022679"/>
    </source>
</evidence>
<dbReference type="GO" id="GO:0070025">
    <property type="term" value="F:carbon monoxide binding"/>
    <property type="evidence" value="ECO:0007669"/>
    <property type="project" value="UniProtKB-ARBA"/>
</dbReference>
<dbReference type="Gene3D" id="3.30.565.10">
    <property type="entry name" value="Histidine kinase-like ATPase, C-terminal domain"/>
    <property type="match status" value="1"/>
</dbReference>
<organism evidence="14 15">
    <name type="scientific">Gandjariella thermophila</name>
    <dbReference type="NCBI Taxonomy" id="1931992"/>
    <lineage>
        <taxon>Bacteria</taxon>
        <taxon>Bacillati</taxon>
        <taxon>Actinomycetota</taxon>
        <taxon>Actinomycetes</taxon>
        <taxon>Pseudonocardiales</taxon>
        <taxon>Pseudonocardiaceae</taxon>
        <taxon>Gandjariella</taxon>
    </lineage>
</organism>
<dbReference type="Pfam" id="PF01590">
    <property type="entry name" value="GAF"/>
    <property type="match status" value="1"/>
</dbReference>
<dbReference type="GO" id="GO:0000287">
    <property type="term" value="F:magnesium ion binding"/>
    <property type="evidence" value="ECO:0007669"/>
    <property type="project" value="UniProtKB-ARBA"/>
</dbReference>
<evidence type="ECO:0000256" key="11">
    <source>
        <dbReference type="SAM" id="MobiDB-lite"/>
    </source>
</evidence>
<gene>
    <name evidence="14" type="ORF">GTS_25980</name>
</gene>
<dbReference type="InterPro" id="IPR003594">
    <property type="entry name" value="HATPase_dom"/>
</dbReference>
<evidence type="ECO:0000256" key="3">
    <source>
        <dbReference type="ARBA" id="ARBA00022490"/>
    </source>
</evidence>
<feature type="region of interest" description="Disordered" evidence="11">
    <location>
        <begin position="1"/>
        <end position="36"/>
    </location>
</feature>
<feature type="domain" description="GAF" evidence="12">
    <location>
        <begin position="78"/>
        <end position="225"/>
    </location>
</feature>
<evidence type="ECO:0000256" key="10">
    <source>
        <dbReference type="ARBA" id="ARBA00023012"/>
    </source>
</evidence>
<evidence type="ECO:0000313" key="14">
    <source>
        <dbReference type="EMBL" id="GDY30965.1"/>
    </source>
</evidence>
<evidence type="ECO:0000256" key="4">
    <source>
        <dbReference type="ARBA" id="ARBA00022553"/>
    </source>
</evidence>
<dbReference type="GO" id="GO:0005524">
    <property type="term" value="F:ATP binding"/>
    <property type="evidence" value="ECO:0007669"/>
    <property type="project" value="UniProtKB-ARBA"/>
</dbReference>
<dbReference type="SUPFAM" id="SSF55781">
    <property type="entry name" value="GAF domain-like"/>
    <property type="match status" value="2"/>
</dbReference>
<evidence type="ECO:0000256" key="1">
    <source>
        <dbReference type="ARBA" id="ARBA00001946"/>
    </source>
</evidence>
<feature type="domain" description="GAF" evidence="12">
    <location>
        <begin position="246"/>
        <end position="395"/>
    </location>
</feature>
<feature type="compositionally biased region" description="Basic and acidic residues" evidence="11">
    <location>
        <begin position="1"/>
        <end position="29"/>
    </location>
</feature>
<keyword evidence="15" id="KW-1185">Reference proteome</keyword>
<dbReference type="GO" id="GO:0046983">
    <property type="term" value="F:protein dimerization activity"/>
    <property type="evidence" value="ECO:0007669"/>
    <property type="project" value="InterPro"/>
</dbReference>
<dbReference type="SUPFAM" id="SSF55874">
    <property type="entry name" value="ATPase domain of HSP90 chaperone/DNA topoisomerase II/histidine kinase"/>
    <property type="match status" value="1"/>
</dbReference>
<dbReference type="OrthoDB" id="5241249at2"/>
<reference evidence="15" key="1">
    <citation type="submission" date="2019-04" db="EMBL/GenBank/DDBJ databases">
        <title>Draft genome sequence of Pseudonocardiaceae bacterium SL3-2-4.</title>
        <authorList>
            <person name="Ningsih F."/>
            <person name="Yokota A."/>
            <person name="Sakai Y."/>
            <person name="Nanatani K."/>
            <person name="Yabe S."/>
            <person name="Oetari A."/>
            <person name="Sjamsuridzal W."/>
        </authorList>
    </citation>
    <scope>NUCLEOTIDE SEQUENCE [LARGE SCALE GENOMIC DNA]</scope>
    <source>
        <strain evidence="15">SL3-2-4</strain>
    </source>
</reference>
<dbReference type="InterPro" id="IPR011712">
    <property type="entry name" value="Sig_transdc_His_kin_sub3_dim/P"/>
</dbReference>
<feature type="domain" description="Histidine kinase/HSP90-like ATPase" evidence="13">
    <location>
        <begin position="504"/>
        <end position="592"/>
    </location>
</feature>
<dbReference type="Pfam" id="PF02518">
    <property type="entry name" value="HATPase_c"/>
    <property type="match status" value="1"/>
</dbReference>
<dbReference type="Proteomes" id="UP000298860">
    <property type="component" value="Unassembled WGS sequence"/>
</dbReference>
<dbReference type="PANTHER" id="PTHR24421">
    <property type="entry name" value="NITRATE/NITRITE SENSOR PROTEIN NARX-RELATED"/>
    <property type="match status" value="1"/>
</dbReference>
<dbReference type="GO" id="GO:0000155">
    <property type="term" value="F:phosphorelay sensor kinase activity"/>
    <property type="evidence" value="ECO:0007669"/>
    <property type="project" value="InterPro"/>
</dbReference>
<comment type="cofactor">
    <cofactor evidence="1">
        <name>Mg(2+)</name>
        <dbReference type="ChEBI" id="CHEBI:18420"/>
    </cofactor>
</comment>
<evidence type="ECO:0000259" key="13">
    <source>
        <dbReference type="SMART" id="SM00387"/>
    </source>
</evidence>
<dbReference type="GO" id="GO:0016020">
    <property type="term" value="C:membrane"/>
    <property type="evidence" value="ECO:0007669"/>
    <property type="project" value="InterPro"/>
</dbReference>
<evidence type="ECO:0000256" key="9">
    <source>
        <dbReference type="ARBA" id="ARBA00023004"/>
    </source>
</evidence>
<evidence type="ECO:0000256" key="2">
    <source>
        <dbReference type="ARBA" id="ARBA00001971"/>
    </source>
</evidence>
<dbReference type="Gene3D" id="3.30.450.40">
    <property type="match status" value="2"/>
</dbReference>
<keyword evidence="7 14" id="KW-0418">Kinase</keyword>
<dbReference type="GO" id="GO:0020037">
    <property type="term" value="F:heme binding"/>
    <property type="evidence" value="ECO:0007669"/>
    <property type="project" value="UniProtKB-ARBA"/>
</dbReference>
<dbReference type="SMART" id="SM00387">
    <property type="entry name" value="HATPase_c"/>
    <property type="match status" value="1"/>
</dbReference>
<dbReference type="GO" id="GO:0019826">
    <property type="term" value="F:oxygen sensor activity"/>
    <property type="evidence" value="ECO:0007669"/>
    <property type="project" value="UniProtKB-ARBA"/>
</dbReference>
<dbReference type="Pfam" id="PF07730">
    <property type="entry name" value="HisKA_3"/>
    <property type="match status" value="1"/>
</dbReference>
<evidence type="ECO:0000313" key="15">
    <source>
        <dbReference type="Proteomes" id="UP000298860"/>
    </source>
</evidence>
<keyword evidence="8" id="KW-0460">Magnesium</keyword>
<dbReference type="GO" id="GO:0070483">
    <property type="term" value="P:detection of hypoxia"/>
    <property type="evidence" value="ECO:0007669"/>
    <property type="project" value="UniProtKB-ARBA"/>
</dbReference>
<dbReference type="InterPro" id="IPR003018">
    <property type="entry name" value="GAF"/>
</dbReference>
<dbReference type="EMBL" id="BJFL01000010">
    <property type="protein sequence ID" value="GDY30965.1"/>
    <property type="molecule type" value="Genomic_DNA"/>
</dbReference>
<dbReference type="Gene3D" id="1.20.5.1930">
    <property type="match status" value="1"/>
</dbReference>
<accession>A0A4D4J2V4</accession>
<keyword evidence="9" id="KW-0408">Iron</keyword>
<dbReference type="Pfam" id="PF13185">
    <property type="entry name" value="GAF_2"/>
    <property type="match status" value="1"/>
</dbReference>
<proteinExistence type="predicted"/>
<protein>
    <submittedName>
        <fullName evidence="14">Putative histidine kinase response regulator</fullName>
    </submittedName>
</protein>
<evidence type="ECO:0000256" key="7">
    <source>
        <dbReference type="ARBA" id="ARBA00022777"/>
    </source>
</evidence>